<dbReference type="STRING" id="408657.SAMN04487995_4582"/>
<gene>
    <name evidence="1" type="ORF">SAMN04487995_4582</name>
</gene>
<dbReference type="OrthoDB" id="9846888at2"/>
<keyword evidence="2" id="KW-1185">Reference proteome</keyword>
<reference evidence="1 2" key="1">
    <citation type="submission" date="2016-10" db="EMBL/GenBank/DDBJ databases">
        <authorList>
            <person name="de Groot N.N."/>
        </authorList>
    </citation>
    <scope>NUCLEOTIDE SEQUENCE [LARGE SCALE GENOMIC DNA]</scope>
    <source>
        <strain evidence="1 2">DSM 19938</strain>
    </source>
</reference>
<sequence length="430" mass="48318">MPGQETNLPKTEEEILLDKEVANAEKKKQLAQFLFEAAESKKKLLDLDNPLTKQQFATANESIAASNLKALQSARDRWKGPDVKAVDGKITSEGNSIENHLLAGKALYDCFDKLIKIIDNQPFSKNKNLNLIIYNSADFPQIDLYKGMLDQIESIKQLFIETFKTFDSTIFDKEDLSGGTFDPLLLGFAAGGIIRTVADIFSFFKISTDINNYDITLDETALIATFSKVVRIEKPDWSVFYPAAYPVNIANDSSSKRNNFTNLLIELKELDEKAKLNIQSLDEKLTTFQSDLSTETEIKKVENIKSKVLKITELKQNLQKITATYNQFDTLLSTTTAGNNMSILTTILRAEKIVQKFIEDDSYVIKLSAYSNGSTRKINGTFRASSIEFSGGSEVHCIIFNKDGSVLFSENVYEYIPYKKSENILQIVSL</sequence>
<accession>A0A1H6YK09</accession>
<evidence type="ECO:0000313" key="1">
    <source>
        <dbReference type="EMBL" id="SEJ41658.1"/>
    </source>
</evidence>
<dbReference type="EMBL" id="FNXY01000007">
    <property type="protein sequence ID" value="SEJ41658.1"/>
    <property type="molecule type" value="Genomic_DNA"/>
</dbReference>
<organism evidence="1 2">
    <name type="scientific">Dyadobacter koreensis</name>
    <dbReference type="NCBI Taxonomy" id="408657"/>
    <lineage>
        <taxon>Bacteria</taxon>
        <taxon>Pseudomonadati</taxon>
        <taxon>Bacteroidota</taxon>
        <taxon>Cytophagia</taxon>
        <taxon>Cytophagales</taxon>
        <taxon>Spirosomataceae</taxon>
        <taxon>Dyadobacter</taxon>
    </lineage>
</organism>
<dbReference type="AlphaFoldDB" id="A0A1H6YK09"/>
<name>A0A1H6YK09_9BACT</name>
<proteinExistence type="predicted"/>
<dbReference type="Proteomes" id="UP000199532">
    <property type="component" value="Unassembled WGS sequence"/>
</dbReference>
<protein>
    <submittedName>
        <fullName evidence="1">Uncharacterized protein</fullName>
    </submittedName>
</protein>
<evidence type="ECO:0000313" key="2">
    <source>
        <dbReference type="Proteomes" id="UP000199532"/>
    </source>
</evidence>
<dbReference type="RefSeq" id="WP_090338566.1">
    <property type="nucleotide sequence ID" value="NZ_FNXY01000007.1"/>
</dbReference>